<evidence type="ECO:0000313" key="1">
    <source>
        <dbReference type="EMBL" id="MDR7304538.1"/>
    </source>
</evidence>
<dbReference type="EMBL" id="JAVDXW010000002">
    <property type="protein sequence ID" value="MDR7304538.1"/>
    <property type="molecule type" value="Genomic_DNA"/>
</dbReference>
<evidence type="ECO:0000313" key="2">
    <source>
        <dbReference type="Proteomes" id="UP001180845"/>
    </source>
</evidence>
<keyword evidence="2" id="KW-1185">Reference proteome</keyword>
<proteinExistence type="predicted"/>
<name>A0AAE3ZJ24_9ACTN</name>
<gene>
    <name evidence="1" type="ORF">JOF55_004782</name>
</gene>
<dbReference type="Proteomes" id="UP001180845">
    <property type="component" value="Unassembled WGS sequence"/>
</dbReference>
<accession>A0AAE3ZJ24</accession>
<protein>
    <submittedName>
        <fullName evidence="1">Uncharacterized protein</fullName>
    </submittedName>
</protein>
<sequence>MITHPARFHVTFVVFTPSVRPLWNDRLSATSTVRRACCTAVNPQATACAGRIDDTTPPTRDGVVCAFRAEDV</sequence>
<organism evidence="1 2">
    <name type="scientific">Haloactinomyces albus</name>
    <dbReference type="NCBI Taxonomy" id="1352928"/>
    <lineage>
        <taxon>Bacteria</taxon>
        <taxon>Bacillati</taxon>
        <taxon>Actinomycetota</taxon>
        <taxon>Actinomycetes</taxon>
        <taxon>Actinopolysporales</taxon>
        <taxon>Actinopolysporaceae</taxon>
        <taxon>Haloactinomyces</taxon>
    </lineage>
</organism>
<reference evidence="1" key="1">
    <citation type="submission" date="2023-07" db="EMBL/GenBank/DDBJ databases">
        <title>Sequencing the genomes of 1000 actinobacteria strains.</title>
        <authorList>
            <person name="Klenk H.-P."/>
        </authorList>
    </citation>
    <scope>NUCLEOTIDE SEQUENCE</scope>
    <source>
        <strain evidence="1">DSM 45977</strain>
    </source>
</reference>
<comment type="caution">
    <text evidence="1">The sequence shown here is derived from an EMBL/GenBank/DDBJ whole genome shotgun (WGS) entry which is preliminary data.</text>
</comment>
<dbReference type="AlphaFoldDB" id="A0AAE3ZJ24"/>